<dbReference type="PANTHER" id="PTHR30055:SF235">
    <property type="entry name" value="TRANSCRIPTIONAL REGULATORY PROTEIN"/>
    <property type="match status" value="1"/>
</dbReference>
<keyword evidence="1" id="KW-0678">Repressor</keyword>
<feature type="region of interest" description="Disordered" evidence="6">
    <location>
        <begin position="1"/>
        <end position="33"/>
    </location>
</feature>
<evidence type="ECO:0000256" key="5">
    <source>
        <dbReference type="PROSITE-ProRule" id="PRU00335"/>
    </source>
</evidence>
<dbReference type="Proteomes" id="UP000542125">
    <property type="component" value="Unassembled WGS sequence"/>
</dbReference>
<dbReference type="InterPro" id="IPR041586">
    <property type="entry name" value="PsrA_TetR_C"/>
</dbReference>
<dbReference type="GO" id="GO:0000976">
    <property type="term" value="F:transcription cis-regulatory region binding"/>
    <property type="evidence" value="ECO:0007669"/>
    <property type="project" value="TreeGrafter"/>
</dbReference>
<evidence type="ECO:0000256" key="4">
    <source>
        <dbReference type="ARBA" id="ARBA00023163"/>
    </source>
</evidence>
<sequence length="236" mass="26166">MNAVTGRRGDVAAPPSRKPKRGTQKGPGRPEGTSVVRETILNAAEGIFANLGYAGTTLREVANEANVTQALINYYFGSKYGLFEEVFLRRSQIIADARTENLAALQASSDKPSVRDIVQAFLMPTLAFRDTAEGRSFLRLQARLHTEPPQISYQLRTNAYGTSTRDYVNALRAALPHLSELDATWRVTFMVGTYLYAFSDTHRMEEMMPPGVYDPEDTNDLIEQVTRFVTAGLLAP</sequence>
<dbReference type="InterPro" id="IPR001647">
    <property type="entry name" value="HTH_TetR"/>
</dbReference>
<dbReference type="PANTHER" id="PTHR30055">
    <property type="entry name" value="HTH-TYPE TRANSCRIPTIONAL REGULATOR RUTR"/>
    <property type="match status" value="1"/>
</dbReference>
<evidence type="ECO:0000313" key="8">
    <source>
        <dbReference type="EMBL" id="NYE85318.1"/>
    </source>
</evidence>
<dbReference type="Pfam" id="PF00440">
    <property type="entry name" value="TetR_N"/>
    <property type="match status" value="1"/>
</dbReference>
<organism evidence="8 9">
    <name type="scientific">Pigmentiphaga litoralis</name>
    <dbReference type="NCBI Taxonomy" id="516702"/>
    <lineage>
        <taxon>Bacteria</taxon>
        <taxon>Pseudomonadati</taxon>
        <taxon>Pseudomonadota</taxon>
        <taxon>Betaproteobacteria</taxon>
        <taxon>Burkholderiales</taxon>
        <taxon>Alcaligenaceae</taxon>
        <taxon>Pigmentiphaga</taxon>
    </lineage>
</organism>
<gene>
    <name evidence="8" type="ORF">FHW18_004625</name>
</gene>
<feature type="domain" description="HTH tetR-type" evidence="7">
    <location>
        <begin position="34"/>
        <end position="94"/>
    </location>
</feature>
<dbReference type="SUPFAM" id="SSF46689">
    <property type="entry name" value="Homeodomain-like"/>
    <property type="match status" value="1"/>
</dbReference>
<dbReference type="Pfam" id="PF17939">
    <property type="entry name" value="TetR_C_30"/>
    <property type="match status" value="1"/>
</dbReference>
<evidence type="ECO:0000313" key="9">
    <source>
        <dbReference type="Proteomes" id="UP000542125"/>
    </source>
</evidence>
<feature type="DNA-binding region" description="H-T-H motif" evidence="5">
    <location>
        <begin position="57"/>
        <end position="76"/>
    </location>
</feature>
<dbReference type="GO" id="GO:0003700">
    <property type="term" value="F:DNA-binding transcription factor activity"/>
    <property type="evidence" value="ECO:0007669"/>
    <property type="project" value="TreeGrafter"/>
</dbReference>
<keyword evidence="9" id="KW-1185">Reference proteome</keyword>
<reference evidence="8 9" key="1">
    <citation type="submission" date="2020-07" db="EMBL/GenBank/DDBJ databases">
        <title>Genomic Encyclopedia of Type Strains, Phase IV (KMG-V): Genome sequencing to study the core and pangenomes of soil and plant-associated prokaryotes.</title>
        <authorList>
            <person name="Whitman W."/>
        </authorList>
    </citation>
    <scope>NUCLEOTIDE SEQUENCE [LARGE SCALE GENOMIC DNA]</scope>
    <source>
        <strain evidence="8 9">SAS40</strain>
    </source>
</reference>
<evidence type="ECO:0000256" key="3">
    <source>
        <dbReference type="ARBA" id="ARBA00023125"/>
    </source>
</evidence>
<evidence type="ECO:0000259" key="7">
    <source>
        <dbReference type="PROSITE" id="PS50977"/>
    </source>
</evidence>
<protein>
    <submittedName>
        <fullName evidence="8">AcrR family transcriptional regulator</fullName>
    </submittedName>
</protein>
<proteinExistence type="predicted"/>
<keyword evidence="3 5" id="KW-0238">DNA-binding</keyword>
<evidence type="ECO:0000256" key="2">
    <source>
        <dbReference type="ARBA" id="ARBA00023015"/>
    </source>
</evidence>
<dbReference type="AlphaFoldDB" id="A0A7Y9LQ07"/>
<dbReference type="InterPro" id="IPR050109">
    <property type="entry name" value="HTH-type_TetR-like_transc_reg"/>
</dbReference>
<dbReference type="InterPro" id="IPR023772">
    <property type="entry name" value="DNA-bd_HTH_TetR-type_CS"/>
</dbReference>
<dbReference type="InterPro" id="IPR036271">
    <property type="entry name" value="Tet_transcr_reg_TetR-rel_C_sf"/>
</dbReference>
<dbReference type="InterPro" id="IPR009057">
    <property type="entry name" value="Homeodomain-like_sf"/>
</dbReference>
<dbReference type="SUPFAM" id="SSF48498">
    <property type="entry name" value="Tetracyclin repressor-like, C-terminal domain"/>
    <property type="match status" value="1"/>
</dbReference>
<dbReference type="PRINTS" id="PR00455">
    <property type="entry name" value="HTHTETR"/>
</dbReference>
<dbReference type="PROSITE" id="PS50977">
    <property type="entry name" value="HTH_TETR_2"/>
    <property type="match status" value="1"/>
</dbReference>
<name>A0A7Y9LQ07_9BURK</name>
<evidence type="ECO:0000256" key="1">
    <source>
        <dbReference type="ARBA" id="ARBA00022491"/>
    </source>
</evidence>
<dbReference type="EMBL" id="JACBYR010000002">
    <property type="protein sequence ID" value="NYE85318.1"/>
    <property type="molecule type" value="Genomic_DNA"/>
</dbReference>
<keyword evidence="2" id="KW-0805">Transcription regulation</keyword>
<keyword evidence="4" id="KW-0804">Transcription</keyword>
<dbReference type="RefSeq" id="WP_179589282.1">
    <property type="nucleotide sequence ID" value="NZ_JACBYR010000002.1"/>
</dbReference>
<accession>A0A7Y9LQ07</accession>
<dbReference type="Gene3D" id="1.10.357.10">
    <property type="entry name" value="Tetracycline Repressor, domain 2"/>
    <property type="match status" value="1"/>
</dbReference>
<comment type="caution">
    <text evidence="8">The sequence shown here is derived from an EMBL/GenBank/DDBJ whole genome shotgun (WGS) entry which is preliminary data.</text>
</comment>
<dbReference type="PROSITE" id="PS01081">
    <property type="entry name" value="HTH_TETR_1"/>
    <property type="match status" value="1"/>
</dbReference>
<evidence type="ECO:0000256" key="6">
    <source>
        <dbReference type="SAM" id="MobiDB-lite"/>
    </source>
</evidence>